<keyword evidence="3" id="KW-1185">Reference proteome</keyword>
<gene>
    <name evidence="2" type="ORF">K432DRAFT_306855</name>
</gene>
<evidence type="ECO:0000259" key="1">
    <source>
        <dbReference type="Pfam" id="PF07287"/>
    </source>
</evidence>
<evidence type="ECO:0000313" key="3">
    <source>
        <dbReference type="Proteomes" id="UP000250266"/>
    </source>
</evidence>
<dbReference type="OrthoDB" id="10265871at2759"/>
<dbReference type="Proteomes" id="UP000250266">
    <property type="component" value="Unassembled WGS sequence"/>
</dbReference>
<proteinExistence type="predicted"/>
<dbReference type="PANTHER" id="PTHR47585">
    <property type="match status" value="1"/>
</dbReference>
<feature type="non-terminal residue" evidence="2">
    <location>
        <position position="1"/>
    </location>
</feature>
<reference evidence="2 3" key="1">
    <citation type="journal article" date="2016" name="Nat. Commun.">
        <title>Ectomycorrhizal ecology is imprinted in the genome of the dominant symbiotic fungus Cenococcum geophilum.</title>
        <authorList>
            <consortium name="DOE Joint Genome Institute"/>
            <person name="Peter M."/>
            <person name="Kohler A."/>
            <person name="Ohm R.A."/>
            <person name="Kuo A."/>
            <person name="Krutzmann J."/>
            <person name="Morin E."/>
            <person name="Arend M."/>
            <person name="Barry K.W."/>
            <person name="Binder M."/>
            <person name="Choi C."/>
            <person name="Clum A."/>
            <person name="Copeland A."/>
            <person name="Grisel N."/>
            <person name="Haridas S."/>
            <person name="Kipfer T."/>
            <person name="LaButti K."/>
            <person name="Lindquist E."/>
            <person name="Lipzen A."/>
            <person name="Maire R."/>
            <person name="Meier B."/>
            <person name="Mihaltcheva S."/>
            <person name="Molinier V."/>
            <person name="Murat C."/>
            <person name="Poggeler S."/>
            <person name="Quandt C.A."/>
            <person name="Sperisen C."/>
            <person name="Tritt A."/>
            <person name="Tisserant E."/>
            <person name="Crous P.W."/>
            <person name="Henrissat B."/>
            <person name="Nehls U."/>
            <person name="Egli S."/>
            <person name="Spatafora J.W."/>
            <person name="Grigoriev I.V."/>
            <person name="Martin F.M."/>
        </authorList>
    </citation>
    <scope>NUCLEOTIDE SEQUENCE [LARGE SCALE GENOMIC DNA]</scope>
    <source>
        <strain evidence="2 3">CBS 459.81</strain>
    </source>
</reference>
<organism evidence="2 3">
    <name type="scientific">Lepidopterella palustris CBS 459.81</name>
    <dbReference type="NCBI Taxonomy" id="1314670"/>
    <lineage>
        <taxon>Eukaryota</taxon>
        <taxon>Fungi</taxon>
        <taxon>Dikarya</taxon>
        <taxon>Ascomycota</taxon>
        <taxon>Pezizomycotina</taxon>
        <taxon>Dothideomycetes</taxon>
        <taxon>Pleosporomycetidae</taxon>
        <taxon>Mytilinidiales</taxon>
        <taxon>Argynnaceae</taxon>
        <taxon>Lepidopterella</taxon>
    </lineage>
</organism>
<name>A0A8E2JBE7_9PEZI</name>
<protein>
    <submittedName>
        <fullName evidence="2">DUF1446-domain-containing protein</fullName>
    </submittedName>
</protein>
<dbReference type="AlphaFoldDB" id="A0A8E2JBE7"/>
<dbReference type="PANTHER" id="PTHR47585:SF2">
    <property type="entry name" value="DUF1446 DOMAIN PROTEIN (AFU_ORTHOLOGUE AFUA_6G11420)"/>
    <property type="match status" value="1"/>
</dbReference>
<evidence type="ECO:0000313" key="2">
    <source>
        <dbReference type="EMBL" id="OCK76202.1"/>
    </source>
</evidence>
<dbReference type="EMBL" id="KV745233">
    <property type="protein sequence ID" value="OCK76202.1"/>
    <property type="molecule type" value="Genomic_DNA"/>
</dbReference>
<dbReference type="InterPro" id="IPR010839">
    <property type="entry name" value="AtuA_N"/>
</dbReference>
<feature type="domain" description="Acyclic terpene utilisation N-terminal" evidence="1">
    <location>
        <begin position="2"/>
        <end position="104"/>
    </location>
</feature>
<dbReference type="Pfam" id="PF07287">
    <property type="entry name" value="AtuA"/>
    <property type="match status" value="1"/>
</dbReference>
<accession>A0A8E2JBE7</accession>
<sequence>ESEDFTRLSYALIAGHLIECSSYVTGGYYIGFENEVLRAYNCTSLGFPITEIESDGYFVITKREDDGGIGTIATVISQLLYEIKGPLYYDSDDTAHIDSINMIQE</sequence>